<reference evidence="11" key="1">
    <citation type="submission" date="2023-03" db="EMBL/GenBank/DDBJ databases">
        <title>Chitinimonas shenzhenensis gen. nov., sp. nov., a novel member of family Burkholderiaceae isolated from activated sludge collected in Shen Zhen, China.</title>
        <authorList>
            <person name="Wang X."/>
        </authorList>
    </citation>
    <scope>NUCLEOTIDE SEQUENCE</scope>
    <source>
        <strain evidence="11">DQS-5</strain>
    </source>
</reference>
<dbReference type="Gene3D" id="3.40.50.300">
    <property type="entry name" value="P-loop containing nucleotide triphosphate hydrolases"/>
    <property type="match status" value="1"/>
</dbReference>
<dbReference type="EMBL" id="JARRAF010000005">
    <property type="protein sequence ID" value="MDK2123535.1"/>
    <property type="molecule type" value="Genomic_DNA"/>
</dbReference>
<evidence type="ECO:0000313" key="12">
    <source>
        <dbReference type="Proteomes" id="UP001172778"/>
    </source>
</evidence>
<accession>A0ABT7DWJ9</accession>
<keyword evidence="8" id="KW-0067">ATP-binding</keyword>
<evidence type="ECO:0000256" key="5">
    <source>
        <dbReference type="ARBA" id="ARBA00022694"/>
    </source>
</evidence>
<dbReference type="PANTHER" id="PTHR33540:SF2">
    <property type="entry name" value="TRNA THREONYLCARBAMOYLADENOSINE BIOSYNTHESIS PROTEIN TSAE"/>
    <property type="match status" value="1"/>
</dbReference>
<dbReference type="SUPFAM" id="SSF52540">
    <property type="entry name" value="P-loop containing nucleoside triphosphate hydrolases"/>
    <property type="match status" value="1"/>
</dbReference>
<keyword evidence="7" id="KW-0547">Nucleotide-binding</keyword>
<keyword evidence="4" id="KW-0963">Cytoplasm</keyword>
<name>A0ABT7DWJ9_9NEIS</name>
<comment type="similarity">
    <text evidence="2">Belongs to the TsaE family.</text>
</comment>
<keyword evidence="12" id="KW-1185">Reference proteome</keyword>
<evidence type="ECO:0000256" key="1">
    <source>
        <dbReference type="ARBA" id="ARBA00004496"/>
    </source>
</evidence>
<dbReference type="InterPro" id="IPR027417">
    <property type="entry name" value="P-loop_NTPase"/>
</dbReference>
<organism evidence="11 12">
    <name type="scientific">Parachitinimonas caeni</name>
    <dbReference type="NCBI Taxonomy" id="3031301"/>
    <lineage>
        <taxon>Bacteria</taxon>
        <taxon>Pseudomonadati</taxon>
        <taxon>Pseudomonadota</taxon>
        <taxon>Betaproteobacteria</taxon>
        <taxon>Neisseriales</taxon>
        <taxon>Chitinibacteraceae</taxon>
        <taxon>Parachitinimonas</taxon>
    </lineage>
</organism>
<keyword evidence="5" id="KW-0819">tRNA processing</keyword>
<proteinExistence type="inferred from homology"/>
<dbReference type="Proteomes" id="UP001172778">
    <property type="component" value="Unassembled WGS sequence"/>
</dbReference>
<evidence type="ECO:0000256" key="7">
    <source>
        <dbReference type="ARBA" id="ARBA00022741"/>
    </source>
</evidence>
<comment type="subcellular location">
    <subcellularLocation>
        <location evidence="1">Cytoplasm</location>
    </subcellularLocation>
</comment>
<keyword evidence="9" id="KW-0460">Magnesium</keyword>
<keyword evidence="6" id="KW-0479">Metal-binding</keyword>
<evidence type="ECO:0000256" key="2">
    <source>
        <dbReference type="ARBA" id="ARBA00007599"/>
    </source>
</evidence>
<evidence type="ECO:0000256" key="9">
    <source>
        <dbReference type="ARBA" id="ARBA00022842"/>
    </source>
</evidence>
<dbReference type="PANTHER" id="PTHR33540">
    <property type="entry name" value="TRNA THREONYLCARBAMOYLADENOSINE BIOSYNTHESIS PROTEIN TSAE"/>
    <property type="match status" value="1"/>
</dbReference>
<evidence type="ECO:0000256" key="10">
    <source>
        <dbReference type="ARBA" id="ARBA00032441"/>
    </source>
</evidence>
<evidence type="ECO:0000256" key="8">
    <source>
        <dbReference type="ARBA" id="ARBA00022840"/>
    </source>
</evidence>
<dbReference type="RefSeq" id="WP_284099834.1">
    <property type="nucleotide sequence ID" value="NZ_JARRAF010000005.1"/>
</dbReference>
<dbReference type="NCBIfam" id="TIGR00150">
    <property type="entry name" value="T6A_YjeE"/>
    <property type="match status" value="1"/>
</dbReference>
<dbReference type="InterPro" id="IPR003442">
    <property type="entry name" value="T6A_TsaE"/>
</dbReference>
<evidence type="ECO:0000256" key="3">
    <source>
        <dbReference type="ARBA" id="ARBA00019010"/>
    </source>
</evidence>
<dbReference type="Pfam" id="PF02367">
    <property type="entry name" value="TsaE"/>
    <property type="match status" value="1"/>
</dbReference>
<evidence type="ECO:0000256" key="6">
    <source>
        <dbReference type="ARBA" id="ARBA00022723"/>
    </source>
</evidence>
<evidence type="ECO:0000256" key="4">
    <source>
        <dbReference type="ARBA" id="ARBA00022490"/>
    </source>
</evidence>
<comment type="caution">
    <text evidence="11">The sequence shown here is derived from an EMBL/GenBank/DDBJ whole genome shotgun (WGS) entry which is preliminary data.</text>
</comment>
<evidence type="ECO:0000313" key="11">
    <source>
        <dbReference type="EMBL" id="MDK2123535.1"/>
    </source>
</evidence>
<protein>
    <recommendedName>
        <fullName evidence="3">tRNA threonylcarbamoyladenosine biosynthesis protein TsaE</fullName>
    </recommendedName>
    <alternativeName>
        <fullName evidence="10">t(6)A37 threonylcarbamoyladenosine biosynthesis protein TsaE</fullName>
    </alternativeName>
</protein>
<sequence length="167" mass="18216">MHVEHDTASALAVHLSDEAATLGLGEQLGLALTGGMTLYLQGDLGAGKTTLTRGILRGRGFLGRVKSPTYTLVEPYVISNINFYHFDLYRFNDPSEWADAGFRDYFNSTSVCLVEWPEQASGMLPAADLTLQLSPEGLGRNLVLTAFSEPGRQCIAHLNTCFLHPAR</sequence>
<gene>
    <name evidence="11" type="primary">tsaE</name>
    <name evidence="11" type="ORF">PZA18_05670</name>
</gene>